<dbReference type="Proteomes" id="UP001321763">
    <property type="component" value="Chromosome"/>
</dbReference>
<gene>
    <name evidence="1" type="ORF">K234311028_12550</name>
</gene>
<accession>A0ABC8ED94</accession>
<dbReference type="EMBL" id="AP026818">
    <property type="protein sequence ID" value="BDR81009.1"/>
    <property type="molecule type" value="Genomic_DNA"/>
</dbReference>
<dbReference type="AlphaFoldDB" id="A0ABC8ED94"/>
<dbReference type="InterPro" id="IPR018755">
    <property type="entry name" value="Phage_Mu_Gp48"/>
</dbReference>
<name>A0ABC8ED94_CLOTA</name>
<dbReference type="RefSeq" id="WP_317724965.1">
    <property type="nucleotide sequence ID" value="NZ_AP026818.1"/>
</dbReference>
<proteinExistence type="predicted"/>
<dbReference type="Pfam" id="PF10076">
    <property type="entry name" value="Phage_Mu_Gp48"/>
    <property type="match status" value="1"/>
</dbReference>
<organism evidence="1 2">
    <name type="scientific">Clostridium tetani</name>
    <dbReference type="NCBI Taxonomy" id="1513"/>
    <lineage>
        <taxon>Bacteria</taxon>
        <taxon>Bacillati</taxon>
        <taxon>Bacillota</taxon>
        <taxon>Clostridia</taxon>
        <taxon>Eubacteriales</taxon>
        <taxon>Clostridiaceae</taxon>
        <taxon>Clostridium</taxon>
    </lineage>
</organism>
<evidence type="ECO:0000313" key="1">
    <source>
        <dbReference type="EMBL" id="BDR81009.1"/>
    </source>
</evidence>
<evidence type="ECO:0008006" key="3">
    <source>
        <dbReference type="Google" id="ProtNLM"/>
    </source>
</evidence>
<sequence>MYGSINYGANQYGQELESKNKEIELYRPDLLAYLPPVLRQIKEFKAWNDVVGYELALLNWKREDLIKQCFIDTATWGLSLWEDEYGIETDLSKSYEERREILKAKKRGHGTVTKKLIKETAEAFSGGEVEIIEHPDKYYFTIKFIGQKGIPKNMGDFKDMLETIKPAHLGYTFEFILTTHGMLKNNLKVIHSDPKIEGITHKQMKEYRINEINENEVIK</sequence>
<reference evidence="1 2" key="1">
    <citation type="submission" date="2022-09" db="EMBL/GenBank/DDBJ databases">
        <title>complete genome sequences of Clostridium tetani str. KHSU-234311-028 isolated from soil.</title>
        <authorList>
            <person name="Sekizuka T."/>
            <person name="Shitada C."/>
            <person name="Takahashi M."/>
            <person name="Kuroda M."/>
        </authorList>
    </citation>
    <scope>NUCLEOTIDE SEQUENCE [LARGE SCALE GENOMIC DNA]</scope>
    <source>
        <strain evidence="1 2">KHSU-234311-028</strain>
    </source>
</reference>
<evidence type="ECO:0000313" key="2">
    <source>
        <dbReference type="Proteomes" id="UP001321763"/>
    </source>
</evidence>
<protein>
    <recommendedName>
        <fullName evidence="3">DUF2313 domain-containing protein</fullName>
    </recommendedName>
</protein>